<dbReference type="EMBL" id="SBKQ01000010">
    <property type="protein sequence ID" value="RXR31249.1"/>
    <property type="molecule type" value="Genomic_DNA"/>
</dbReference>
<protein>
    <submittedName>
        <fullName evidence="1">Uncharacterized protein</fullName>
    </submittedName>
</protein>
<organism evidence="1 2">
    <name type="scientific">Flavobacterium piscinae</name>
    <dbReference type="NCBI Taxonomy" id="2506424"/>
    <lineage>
        <taxon>Bacteria</taxon>
        <taxon>Pseudomonadati</taxon>
        <taxon>Bacteroidota</taxon>
        <taxon>Flavobacteriia</taxon>
        <taxon>Flavobacteriales</taxon>
        <taxon>Flavobacteriaceae</taxon>
        <taxon>Flavobacterium</taxon>
    </lineage>
</organism>
<dbReference type="AlphaFoldDB" id="A0A4Q1KPR1"/>
<name>A0A4Q1KPR1_9FLAO</name>
<gene>
    <name evidence="1" type="ORF">EQG68_10200</name>
</gene>
<proteinExistence type="predicted"/>
<dbReference type="OrthoDB" id="9867968at2"/>
<keyword evidence="2" id="KW-1185">Reference proteome</keyword>
<sequence>MKNKKLEKYHFEEIVLILLILATDLSNYDENNLELFGEDIEGRIESLFTKEFLNSLDKKYGFDDKIIFKLEELKLIVINLYESNWIKKLTYTNIEIDKIKIKSISILKDLKISYVEPEKFAESHLNIEW</sequence>
<evidence type="ECO:0000313" key="2">
    <source>
        <dbReference type="Proteomes" id="UP000289734"/>
    </source>
</evidence>
<dbReference type="Proteomes" id="UP000289734">
    <property type="component" value="Unassembled WGS sequence"/>
</dbReference>
<dbReference type="RefSeq" id="WP_129464789.1">
    <property type="nucleotide sequence ID" value="NZ_JACSXZ010000001.1"/>
</dbReference>
<reference evidence="2" key="1">
    <citation type="submission" date="2019-01" db="EMBL/GenBank/DDBJ databases">
        <title>Cytophagaceae bacterium strain CAR-16.</title>
        <authorList>
            <person name="Chen W.-M."/>
        </authorList>
    </citation>
    <scope>NUCLEOTIDE SEQUENCE [LARGE SCALE GENOMIC DNA]</scope>
    <source>
        <strain evidence="2">ICH-30</strain>
    </source>
</reference>
<evidence type="ECO:0000313" key="1">
    <source>
        <dbReference type="EMBL" id="RXR31249.1"/>
    </source>
</evidence>
<accession>A0A4Q1KPR1</accession>
<comment type="caution">
    <text evidence="1">The sequence shown here is derived from an EMBL/GenBank/DDBJ whole genome shotgun (WGS) entry which is preliminary data.</text>
</comment>